<gene>
    <name evidence="6" type="ORF">HMPREF9453_00247</name>
</gene>
<evidence type="ECO:0000256" key="3">
    <source>
        <dbReference type="ARBA" id="ARBA00022989"/>
    </source>
</evidence>
<comment type="caution">
    <text evidence="6">The sequence shown here is derived from an EMBL/GenBank/DDBJ whole genome shotgun (WGS) entry which is preliminary data.</text>
</comment>
<evidence type="ECO:0000256" key="1">
    <source>
        <dbReference type="ARBA" id="ARBA00004141"/>
    </source>
</evidence>
<dbReference type="Proteomes" id="UP000003277">
    <property type="component" value="Unassembled WGS sequence"/>
</dbReference>
<dbReference type="STRING" id="742743.HMPREF9453_00247"/>
<organism evidence="6 7">
    <name type="scientific">Dialister succinatiphilus YIT 11850</name>
    <dbReference type="NCBI Taxonomy" id="742743"/>
    <lineage>
        <taxon>Bacteria</taxon>
        <taxon>Bacillati</taxon>
        <taxon>Bacillota</taxon>
        <taxon>Negativicutes</taxon>
        <taxon>Veillonellales</taxon>
        <taxon>Veillonellaceae</taxon>
        <taxon>Dialister</taxon>
    </lineage>
</organism>
<protein>
    <recommendedName>
        <fullName evidence="8">Holin</fullName>
    </recommendedName>
</protein>
<dbReference type="InterPro" id="IPR006480">
    <property type="entry name" value="Phage_holin_4_1"/>
</dbReference>
<keyword evidence="2 5" id="KW-0812">Transmembrane</keyword>
<keyword evidence="3 5" id="KW-1133">Transmembrane helix</keyword>
<dbReference type="GO" id="GO:0016020">
    <property type="term" value="C:membrane"/>
    <property type="evidence" value="ECO:0007669"/>
    <property type="project" value="UniProtKB-SubCell"/>
</dbReference>
<dbReference type="RefSeq" id="WP_008858753.1">
    <property type="nucleotide sequence ID" value="NZ_JH591187.1"/>
</dbReference>
<accession>H1CY09</accession>
<dbReference type="HOGENOM" id="CLU_115442_1_0_9"/>
<evidence type="ECO:0000256" key="4">
    <source>
        <dbReference type="ARBA" id="ARBA00023136"/>
    </source>
</evidence>
<evidence type="ECO:0008006" key="8">
    <source>
        <dbReference type="Google" id="ProtNLM"/>
    </source>
</evidence>
<evidence type="ECO:0000313" key="6">
    <source>
        <dbReference type="EMBL" id="EHO63887.1"/>
    </source>
</evidence>
<evidence type="ECO:0000256" key="5">
    <source>
        <dbReference type="SAM" id="Phobius"/>
    </source>
</evidence>
<dbReference type="EMBL" id="ADLT01000007">
    <property type="protein sequence ID" value="EHO63887.1"/>
    <property type="molecule type" value="Genomic_DNA"/>
</dbReference>
<keyword evidence="4 5" id="KW-0472">Membrane</keyword>
<comment type="subcellular location">
    <subcellularLocation>
        <location evidence="1">Membrane</location>
        <topology evidence="1">Multi-pass membrane protein</topology>
    </subcellularLocation>
</comment>
<proteinExistence type="predicted"/>
<sequence length="155" mass="16836">MMMHKDLSAPLAAIGMALLSFETQLIMFMVFVFMVFMDCFTRWMAIGAAWLKSQGCTAPGLWEAFRAIPAARRAGLISSQVMKKQGMEKLILYNVSVMTAAGADFLLESSGAAPFLTSAIVSYLVVTETLSIVENLSEAGAGGLERLAQLVRKKM</sequence>
<keyword evidence="7" id="KW-1185">Reference proteome</keyword>
<name>H1CY09_9FIRM</name>
<dbReference type="PATRIC" id="fig|742743.3.peg.250"/>
<evidence type="ECO:0000313" key="7">
    <source>
        <dbReference type="Proteomes" id="UP000003277"/>
    </source>
</evidence>
<dbReference type="Pfam" id="PF05105">
    <property type="entry name" value="Phage_holin_4_1"/>
    <property type="match status" value="1"/>
</dbReference>
<dbReference type="AlphaFoldDB" id="H1CY09"/>
<evidence type="ECO:0000256" key="2">
    <source>
        <dbReference type="ARBA" id="ARBA00022692"/>
    </source>
</evidence>
<feature type="transmembrane region" description="Helical" evidence="5">
    <location>
        <begin position="12"/>
        <end position="36"/>
    </location>
</feature>
<dbReference type="OrthoDB" id="1634111at2"/>
<reference evidence="6 7" key="1">
    <citation type="submission" date="2011-11" db="EMBL/GenBank/DDBJ databases">
        <title>The Genome Sequence of Dialister succinatiphilus YIT 11850.</title>
        <authorList>
            <consortium name="The Broad Institute Genome Sequencing Platform"/>
            <person name="Earl A."/>
            <person name="Ward D."/>
            <person name="Feldgarden M."/>
            <person name="Gevers D."/>
            <person name="Morotomi M."/>
            <person name="Young S.K."/>
            <person name="Zeng Q."/>
            <person name="Gargeya S."/>
            <person name="Fitzgerald M."/>
            <person name="Haas B."/>
            <person name="Abouelleil A."/>
            <person name="Alvarado L."/>
            <person name="Arachchi H.M."/>
            <person name="Berlin A."/>
            <person name="Brown A."/>
            <person name="Chapman S.B."/>
            <person name="Dunbar C."/>
            <person name="Gearin G."/>
            <person name="Goldberg J."/>
            <person name="Griggs A."/>
            <person name="Gujja S."/>
            <person name="Heiman D."/>
            <person name="Howarth C."/>
            <person name="Lui A."/>
            <person name="MacDonald P.J.P."/>
            <person name="Montmayeur A."/>
            <person name="Murphy C."/>
            <person name="Neiman D."/>
            <person name="Pearson M."/>
            <person name="Priest M."/>
            <person name="Roberts A."/>
            <person name="Saif S."/>
            <person name="Shea T."/>
            <person name="Sisk P."/>
            <person name="Stolte C."/>
            <person name="Sykes S."/>
            <person name="Wortman J."/>
            <person name="Nusbaum C."/>
            <person name="Birren B."/>
        </authorList>
    </citation>
    <scope>NUCLEOTIDE SEQUENCE [LARGE SCALE GENOMIC DNA]</scope>
    <source>
        <strain evidence="6 7">YIT 11850</strain>
    </source>
</reference>